<gene>
    <name evidence="2" type="ORF">H4696_006858</name>
</gene>
<keyword evidence="3" id="KW-1185">Reference proteome</keyword>
<evidence type="ECO:0000313" key="2">
    <source>
        <dbReference type="EMBL" id="MBE1499758.1"/>
    </source>
</evidence>
<organism evidence="2 3">
    <name type="scientific">Amycolatopsis lexingtonensis</name>
    <dbReference type="NCBI Taxonomy" id="218822"/>
    <lineage>
        <taxon>Bacteria</taxon>
        <taxon>Bacillati</taxon>
        <taxon>Actinomycetota</taxon>
        <taxon>Actinomycetes</taxon>
        <taxon>Pseudonocardiales</taxon>
        <taxon>Pseudonocardiaceae</taxon>
        <taxon>Amycolatopsis</taxon>
    </lineage>
</organism>
<evidence type="ECO:0000256" key="1">
    <source>
        <dbReference type="SAM" id="Phobius"/>
    </source>
</evidence>
<sequence length="249" mass="26645">MTDLERKLADALREEADKVTPNLDAAWAEQLRRQHRPRRRRGAVWLAPLAAASAVLISVLVGDQLNTASPPTPASPMSPATTTVTVAAPQHVPSAVPSINGGPVGLMSFTGQTDTWKAYAFTSHQNLNWPLFCVAAMPDGQPFDKNAPQFGLRSPLCALYRTDANQVIFAQQVGEEGGPLPADRAIYLADCTVRELRLYNSEGDLSQAARVGQMLGMCVFLADITAGKPPVRFDAHSGQVVRSGSISVG</sequence>
<comment type="caution">
    <text evidence="2">The sequence shown here is derived from an EMBL/GenBank/DDBJ whole genome shotgun (WGS) entry which is preliminary data.</text>
</comment>
<keyword evidence="1" id="KW-1133">Transmembrane helix</keyword>
<dbReference type="Proteomes" id="UP000631670">
    <property type="component" value="Unassembled WGS sequence"/>
</dbReference>
<evidence type="ECO:0000313" key="3">
    <source>
        <dbReference type="Proteomes" id="UP000631670"/>
    </source>
</evidence>
<feature type="transmembrane region" description="Helical" evidence="1">
    <location>
        <begin position="42"/>
        <end position="61"/>
    </location>
</feature>
<keyword evidence="1" id="KW-0472">Membrane</keyword>
<protein>
    <submittedName>
        <fullName evidence="2">Uncharacterized protein</fullName>
    </submittedName>
</protein>
<dbReference type="EMBL" id="JADBEG010000001">
    <property type="protein sequence ID" value="MBE1499758.1"/>
    <property type="molecule type" value="Genomic_DNA"/>
</dbReference>
<accession>A0ABR9I9A2</accession>
<reference evidence="2 3" key="1">
    <citation type="submission" date="2020-10" db="EMBL/GenBank/DDBJ databases">
        <title>Sequencing the genomes of 1000 actinobacteria strains.</title>
        <authorList>
            <person name="Klenk H.-P."/>
        </authorList>
    </citation>
    <scope>NUCLEOTIDE SEQUENCE [LARGE SCALE GENOMIC DNA]</scope>
    <source>
        <strain evidence="2 3">DSM 44653</strain>
    </source>
</reference>
<keyword evidence="1" id="KW-0812">Transmembrane</keyword>
<name>A0ABR9I9A2_9PSEU</name>
<dbReference type="RefSeq" id="WP_143264923.1">
    <property type="nucleotide sequence ID" value="NZ_JADBEG010000001.1"/>
</dbReference>
<proteinExistence type="predicted"/>